<dbReference type="RefSeq" id="WP_245771681.1">
    <property type="nucleotide sequence ID" value="NZ_FNIE01000013.1"/>
</dbReference>
<keyword evidence="2" id="KW-0963">Cytoplasm</keyword>
<dbReference type="InterPro" id="IPR002669">
    <property type="entry name" value="UreD"/>
</dbReference>
<dbReference type="Proteomes" id="UP000199341">
    <property type="component" value="Unassembled WGS sequence"/>
</dbReference>
<keyword evidence="1 2" id="KW-0143">Chaperone</keyword>
<dbReference type="GO" id="GO:0016151">
    <property type="term" value="F:nickel cation binding"/>
    <property type="evidence" value="ECO:0007669"/>
    <property type="project" value="UniProtKB-UniRule"/>
</dbReference>
<organism evidence="4 5">
    <name type="scientific">Actinacidiphila guanduensis</name>
    <dbReference type="NCBI Taxonomy" id="310781"/>
    <lineage>
        <taxon>Bacteria</taxon>
        <taxon>Bacillati</taxon>
        <taxon>Actinomycetota</taxon>
        <taxon>Actinomycetes</taxon>
        <taxon>Kitasatosporales</taxon>
        <taxon>Streptomycetaceae</taxon>
        <taxon>Actinacidiphila</taxon>
    </lineage>
</organism>
<proteinExistence type="inferred from homology"/>
<comment type="subunit">
    <text evidence="2">UreD, UreF and UreG form a complex that acts as a GTP-hydrolysis-dependent molecular chaperone, activating the urease apoprotein by helping to assemble the nickel containing metallocenter of UreC. The UreE protein probably delivers the nickel.</text>
</comment>
<sequence>MADGRGGTALPLLAGDGPLALRRTGPVPAPGAAHVTVVGAMSAPLGGDRLRIEAEAEPGAHLTVGASAATVSLPGPHGEQAAYDVRLRVGTGARLDWLPEPVIAAAGSRLRMATRAELADGACLLLREEQILGRHAEPTGDLATRLTVVLAGRTLLDQELSFGPGASPGWDGPAVLGGYRAVGQLLYVAPDLTPPAPYVTPTTGPDGVAALTPLTGPAALVTALAPDGHRLRRLLDELQERLTAPVLTMAPGTATGAVPPTGSAAALNGTPL</sequence>
<evidence type="ECO:0000256" key="1">
    <source>
        <dbReference type="ARBA" id="ARBA00023186"/>
    </source>
</evidence>
<dbReference type="EMBL" id="FNIE01000013">
    <property type="protein sequence ID" value="SDO87437.1"/>
    <property type="molecule type" value="Genomic_DNA"/>
</dbReference>
<comment type="function">
    <text evidence="2">Required for maturation of urease via the functional incorporation of the urease nickel metallocenter.</text>
</comment>
<dbReference type="HAMAP" id="MF_01384">
    <property type="entry name" value="UreD"/>
    <property type="match status" value="1"/>
</dbReference>
<evidence type="ECO:0000313" key="4">
    <source>
        <dbReference type="EMBL" id="SDO87437.1"/>
    </source>
</evidence>
<protein>
    <recommendedName>
        <fullName evidence="2">Urease accessory protein UreD</fullName>
    </recommendedName>
</protein>
<comment type="subcellular location">
    <subcellularLocation>
        <location evidence="2">Cytoplasm</location>
    </subcellularLocation>
</comment>
<accession>A0A1H0N433</accession>
<gene>
    <name evidence="2" type="primary">ureD</name>
    <name evidence="4" type="ORF">SAMN05216259_113220</name>
</gene>
<feature type="region of interest" description="Disordered" evidence="3">
    <location>
        <begin position="253"/>
        <end position="272"/>
    </location>
</feature>
<evidence type="ECO:0000256" key="2">
    <source>
        <dbReference type="HAMAP-Rule" id="MF_01384"/>
    </source>
</evidence>
<dbReference type="STRING" id="310781.SAMN05216259_113220"/>
<dbReference type="Pfam" id="PF01774">
    <property type="entry name" value="UreD"/>
    <property type="match status" value="1"/>
</dbReference>
<evidence type="ECO:0000256" key="3">
    <source>
        <dbReference type="SAM" id="MobiDB-lite"/>
    </source>
</evidence>
<keyword evidence="5" id="KW-1185">Reference proteome</keyword>
<dbReference type="GO" id="GO:0005737">
    <property type="term" value="C:cytoplasm"/>
    <property type="evidence" value="ECO:0007669"/>
    <property type="project" value="UniProtKB-SubCell"/>
</dbReference>
<reference evidence="4 5" key="1">
    <citation type="submission" date="2016-10" db="EMBL/GenBank/DDBJ databases">
        <authorList>
            <person name="de Groot N.N."/>
        </authorList>
    </citation>
    <scope>NUCLEOTIDE SEQUENCE [LARGE SCALE GENOMIC DNA]</scope>
    <source>
        <strain evidence="4 5">CGMCC 4.2022</strain>
    </source>
</reference>
<dbReference type="AlphaFoldDB" id="A0A1H0N433"/>
<evidence type="ECO:0000313" key="5">
    <source>
        <dbReference type="Proteomes" id="UP000199341"/>
    </source>
</evidence>
<comment type="similarity">
    <text evidence="2">Belongs to the UreD family.</text>
</comment>
<name>A0A1H0N433_9ACTN</name>
<keyword evidence="2" id="KW-0996">Nickel insertion</keyword>